<dbReference type="Proteomes" id="UP000789342">
    <property type="component" value="Unassembled WGS sequence"/>
</dbReference>
<dbReference type="AlphaFoldDB" id="A0A9N9NXJ1"/>
<sequence>AWDEIEIRRPSIKQILSTLENIDIENLYDGIKPKITFPTLNIPIMNMSLESSPSTSIQRNFQNLEVRMTPYFHRDNDSNVQPPGMPAGESSSRHISNACPVIFREYKINHGLSQTDHPSSCNAGYHVGYGDVNGLKYHLDRGENVDDIYSFSDTTESL</sequence>
<dbReference type="EMBL" id="CAJVPV010047735">
    <property type="protein sequence ID" value="CAG8773102.1"/>
    <property type="molecule type" value="Genomic_DNA"/>
</dbReference>
<accession>A0A9N9NXJ1</accession>
<comment type="caution">
    <text evidence="1">The sequence shown here is derived from an EMBL/GenBank/DDBJ whole genome shotgun (WGS) entry which is preliminary data.</text>
</comment>
<feature type="non-terminal residue" evidence="1">
    <location>
        <position position="158"/>
    </location>
</feature>
<proteinExistence type="predicted"/>
<evidence type="ECO:0000313" key="2">
    <source>
        <dbReference type="Proteomes" id="UP000789342"/>
    </source>
</evidence>
<name>A0A9N9NXJ1_9GLOM</name>
<feature type="non-terminal residue" evidence="1">
    <location>
        <position position="1"/>
    </location>
</feature>
<protein>
    <submittedName>
        <fullName evidence="1">2132_t:CDS:1</fullName>
    </submittedName>
</protein>
<gene>
    <name evidence="1" type="ORF">AMORRO_LOCUS16720</name>
</gene>
<organism evidence="1 2">
    <name type="scientific">Acaulospora morrowiae</name>
    <dbReference type="NCBI Taxonomy" id="94023"/>
    <lineage>
        <taxon>Eukaryota</taxon>
        <taxon>Fungi</taxon>
        <taxon>Fungi incertae sedis</taxon>
        <taxon>Mucoromycota</taxon>
        <taxon>Glomeromycotina</taxon>
        <taxon>Glomeromycetes</taxon>
        <taxon>Diversisporales</taxon>
        <taxon>Acaulosporaceae</taxon>
        <taxon>Acaulospora</taxon>
    </lineage>
</organism>
<keyword evidence="2" id="KW-1185">Reference proteome</keyword>
<evidence type="ECO:0000313" key="1">
    <source>
        <dbReference type="EMBL" id="CAG8773102.1"/>
    </source>
</evidence>
<reference evidence="1" key="1">
    <citation type="submission" date="2021-06" db="EMBL/GenBank/DDBJ databases">
        <authorList>
            <person name="Kallberg Y."/>
            <person name="Tangrot J."/>
            <person name="Rosling A."/>
        </authorList>
    </citation>
    <scope>NUCLEOTIDE SEQUENCE</scope>
    <source>
        <strain evidence="1">CL551</strain>
    </source>
</reference>